<dbReference type="RefSeq" id="WP_139148920.1">
    <property type="nucleotide sequence ID" value="NZ_FNIL01000002.1"/>
</dbReference>
<dbReference type="SUPFAM" id="SSF103473">
    <property type="entry name" value="MFS general substrate transporter"/>
    <property type="match status" value="1"/>
</dbReference>
<keyword evidence="1" id="KW-1133">Transmembrane helix</keyword>
<accession>A0A1H0CS19</accession>
<organism evidence="2 3">
    <name type="scientific">Alkalicoccus daliensis</name>
    <dbReference type="NCBI Taxonomy" id="745820"/>
    <lineage>
        <taxon>Bacteria</taxon>
        <taxon>Bacillati</taxon>
        <taxon>Bacillota</taxon>
        <taxon>Bacilli</taxon>
        <taxon>Bacillales</taxon>
        <taxon>Bacillaceae</taxon>
        <taxon>Alkalicoccus</taxon>
    </lineage>
</organism>
<keyword evidence="1" id="KW-0472">Membrane</keyword>
<gene>
    <name evidence="2" type="ORF">SAMN04488053_102209</name>
</gene>
<sequence>MKRPFWMPLLAAFGVMIVLYGVGYFFNIAVLQLHISLDYTEVSLLPIVGGFAAGFVCEGVLRYRRRVKSV</sequence>
<proteinExistence type="predicted"/>
<protein>
    <recommendedName>
        <fullName evidence="4">ATPase</fullName>
    </recommendedName>
</protein>
<evidence type="ECO:0000313" key="3">
    <source>
        <dbReference type="Proteomes" id="UP000198778"/>
    </source>
</evidence>
<evidence type="ECO:0008006" key="4">
    <source>
        <dbReference type="Google" id="ProtNLM"/>
    </source>
</evidence>
<keyword evidence="1" id="KW-0812">Transmembrane</keyword>
<name>A0A1H0CS19_9BACI</name>
<keyword evidence="3" id="KW-1185">Reference proteome</keyword>
<dbReference type="Proteomes" id="UP000198778">
    <property type="component" value="Unassembled WGS sequence"/>
</dbReference>
<dbReference type="OrthoDB" id="2888120at2"/>
<dbReference type="InterPro" id="IPR036259">
    <property type="entry name" value="MFS_trans_sf"/>
</dbReference>
<feature type="transmembrane region" description="Helical" evidence="1">
    <location>
        <begin position="42"/>
        <end position="61"/>
    </location>
</feature>
<evidence type="ECO:0000256" key="1">
    <source>
        <dbReference type="SAM" id="Phobius"/>
    </source>
</evidence>
<feature type="transmembrane region" description="Helical" evidence="1">
    <location>
        <begin position="7"/>
        <end position="30"/>
    </location>
</feature>
<reference evidence="3" key="1">
    <citation type="submission" date="2016-10" db="EMBL/GenBank/DDBJ databases">
        <authorList>
            <person name="Varghese N."/>
            <person name="Submissions S."/>
        </authorList>
    </citation>
    <scope>NUCLEOTIDE SEQUENCE [LARGE SCALE GENOMIC DNA]</scope>
    <source>
        <strain evidence="3">CGMCC 1.10369</strain>
    </source>
</reference>
<evidence type="ECO:0000313" key="2">
    <source>
        <dbReference type="EMBL" id="SDN60666.1"/>
    </source>
</evidence>
<dbReference type="EMBL" id="FNIL01000002">
    <property type="protein sequence ID" value="SDN60666.1"/>
    <property type="molecule type" value="Genomic_DNA"/>
</dbReference>
<dbReference type="AlphaFoldDB" id="A0A1H0CS19"/>